<dbReference type="Pfam" id="PF25033">
    <property type="entry name" value="VPS13_M"/>
    <property type="match status" value="1"/>
</dbReference>
<dbReference type="PANTHER" id="PTHR16166">
    <property type="entry name" value="VACUOLAR PROTEIN SORTING-ASSOCIATED PROTEIN VPS13"/>
    <property type="match status" value="1"/>
</dbReference>
<dbReference type="InterPro" id="IPR035992">
    <property type="entry name" value="Ricin_B-like_lectins"/>
</dbReference>
<dbReference type="Proteomes" id="UP000838412">
    <property type="component" value="Chromosome 11"/>
</dbReference>
<evidence type="ECO:0000256" key="1">
    <source>
        <dbReference type="ARBA" id="ARBA00006545"/>
    </source>
</evidence>
<reference evidence="7" key="1">
    <citation type="submission" date="2022-01" db="EMBL/GenBank/DDBJ databases">
        <authorList>
            <person name="Braso-Vives M."/>
        </authorList>
    </citation>
    <scope>NUCLEOTIDE SEQUENCE</scope>
</reference>
<dbReference type="Pfam" id="PF00627">
    <property type="entry name" value="UBA"/>
    <property type="match status" value="3"/>
</dbReference>
<evidence type="ECO:0000256" key="2">
    <source>
        <dbReference type="ARBA" id="ARBA00022448"/>
    </source>
</evidence>
<dbReference type="Gene3D" id="2.80.10.50">
    <property type="match status" value="1"/>
</dbReference>
<dbReference type="EMBL" id="OV696696">
    <property type="protein sequence ID" value="CAH1239854.1"/>
    <property type="molecule type" value="Genomic_DNA"/>
</dbReference>
<dbReference type="GO" id="GO:0045053">
    <property type="term" value="P:protein retention in Golgi apparatus"/>
    <property type="evidence" value="ECO:0007669"/>
    <property type="project" value="TreeGrafter"/>
</dbReference>
<dbReference type="CDD" id="cd23453">
    <property type="entry name" value="beta-trefoil_Ricin_VPS13D"/>
    <property type="match status" value="1"/>
</dbReference>
<dbReference type="SUPFAM" id="SSF46934">
    <property type="entry name" value="UBA-like"/>
    <property type="match status" value="3"/>
</dbReference>
<feature type="compositionally biased region" description="Polar residues" evidence="5">
    <location>
        <begin position="1653"/>
        <end position="1662"/>
    </location>
</feature>
<dbReference type="Pfam" id="PF25036">
    <property type="entry name" value="VPS13_VAB"/>
    <property type="match status" value="1"/>
</dbReference>
<dbReference type="InterPro" id="IPR015940">
    <property type="entry name" value="UBA"/>
</dbReference>
<feature type="region of interest" description="Disordered" evidence="5">
    <location>
        <begin position="2473"/>
        <end position="2517"/>
    </location>
</feature>
<feature type="domain" description="UBA" evidence="6">
    <location>
        <begin position="2880"/>
        <end position="2922"/>
    </location>
</feature>
<feature type="region of interest" description="Disordered" evidence="5">
    <location>
        <begin position="1653"/>
        <end position="1695"/>
    </location>
</feature>
<dbReference type="GO" id="GO:0006623">
    <property type="term" value="P:protein targeting to vacuole"/>
    <property type="evidence" value="ECO:0007669"/>
    <property type="project" value="TreeGrafter"/>
</dbReference>
<feature type="compositionally biased region" description="Low complexity" evidence="5">
    <location>
        <begin position="1938"/>
        <end position="1953"/>
    </location>
</feature>
<feature type="compositionally biased region" description="Polar residues" evidence="5">
    <location>
        <begin position="1600"/>
        <end position="1614"/>
    </location>
</feature>
<dbReference type="InterPro" id="IPR026854">
    <property type="entry name" value="VPS13_N"/>
</dbReference>
<evidence type="ECO:0000313" key="7">
    <source>
        <dbReference type="EMBL" id="CAH1239854.1"/>
    </source>
</evidence>
<dbReference type="CDD" id="cd14306">
    <property type="entry name" value="UBA_VP13D"/>
    <property type="match status" value="3"/>
</dbReference>
<evidence type="ECO:0000313" key="8">
    <source>
        <dbReference type="Proteomes" id="UP000838412"/>
    </source>
</evidence>
<feature type="compositionally biased region" description="Basic and acidic residues" evidence="5">
    <location>
        <begin position="2473"/>
        <end position="2484"/>
    </location>
</feature>
<dbReference type="GO" id="GO:0007005">
    <property type="term" value="P:mitochondrion organization"/>
    <property type="evidence" value="ECO:0007669"/>
    <property type="project" value="TreeGrafter"/>
</dbReference>
<feature type="region of interest" description="Disordered" evidence="5">
    <location>
        <begin position="1540"/>
        <end position="1565"/>
    </location>
</feature>
<dbReference type="InterPro" id="IPR009060">
    <property type="entry name" value="UBA-like_sf"/>
</dbReference>
<dbReference type="Gene3D" id="1.10.8.10">
    <property type="entry name" value="DNA helicase RuvA subunit, C-terminal domain"/>
    <property type="match status" value="3"/>
</dbReference>
<dbReference type="SUPFAM" id="SSF50370">
    <property type="entry name" value="Ricin B-like lectins"/>
    <property type="match status" value="1"/>
</dbReference>
<feature type="compositionally biased region" description="Polar residues" evidence="5">
    <location>
        <begin position="1046"/>
        <end position="1058"/>
    </location>
</feature>
<dbReference type="Pfam" id="PF12624">
    <property type="entry name" value="VPS13_N"/>
    <property type="match status" value="1"/>
</dbReference>
<comment type="similarity">
    <text evidence="1">Belongs to the VPS13 family.</text>
</comment>
<evidence type="ECO:0000256" key="4">
    <source>
        <dbReference type="SAM" id="Coils"/>
    </source>
</evidence>
<gene>
    <name evidence="7" type="primary">VPS13D</name>
    <name evidence="7" type="ORF">BLAG_LOCUS4020</name>
</gene>
<feature type="region of interest" description="Disordered" evidence="5">
    <location>
        <begin position="1165"/>
        <end position="1184"/>
    </location>
</feature>
<accession>A0A8J9YMT3</accession>
<keyword evidence="4" id="KW-0175">Coiled coil</keyword>
<evidence type="ECO:0000259" key="6">
    <source>
        <dbReference type="PROSITE" id="PS50030"/>
    </source>
</evidence>
<dbReference type="SMART" id="SM00165">
    <property type="entry name" value="UBA"/>
    <property type="match status" value="3"/>
</dbReference>
<name>A0A8J9YMT3_BRALA</name>
<dbReference type="InterPro" id="IPR026847">
    <property type="entry name" value="VPS13"/>
</dbReference>
<dbReference type="PANTHER" id="PTHR16166:SF141">
    <property type="entry name" value="INTERMEMBRANE LIPID TRANSFER PROTEIN VPS13D"/>
    <property type="match status" value="1"/>
</dbReference>
<feature type="region of interest" description="Disordered" evidence="5">
    <location>
        <begin position="1316"/>
        <end position="1343"/>
    </location>
</feature>
<dbReference type="InterPro" id="IPR041969">
    <property type="entry name" value="VP13D_UBA"/>
</dbReference>
<organism evidence="7 8">
    <name type="scientific">Branchiostoma lanceolatum</name>
    <name type="common">Common lancelet</name>
    <name type="synonym">Amphioxus lanceolatum</name>
    <dbReference type="NCBI Taxonomy" id="7740"/>
    <lineage>
        <taxon>Eukaryota</taxon>
        <taxon>Metazoa</taxon>
        <taxon>Chordata</taxon>
        <taxon>Cephalochordata</taxon>
        <taxon>Leptocardii</taxon>
        <taxon>Amphioxiformes</taxon>
        <taxon>Branchiostomatidae</taxon>
        <taxon>Branchiostoma</taxon>
    </lineage>
</organism>
<sequence>MLESWVAWVVNSYVGEYVGLEHLNTDQLSVALVHGSVVLENLPLRKDALRKLDLPIEVKSGFIGQLTIKIPVTNLRHAPWEIQIKKLYLVAGTQPNPQYDEEEAKTSDLENKKKQLAALEDQWKAQHQQQSYSFWYSLGSSLLNKAITNIQINIEDVHIRYEDSTSLPGTTFALGITMDKFSLASTDQKWSQKHPTKETPDVVRKLGKLEGFAVYWDTEAQPLADVTPAQLEEELQKARTKAEAPDIHSYIICPVSAEARVWQNHSALPLRSRAMPRFQCEIQLDDLPISLNQTQFKCMMGLLREFDRYSLARKYRKGRPTEPVMGNCRQWWQFAIRCHLQSVQQRHHRASWQYVLQRARDNVQYVDLYSVHLTSPQTLSEEDKAIMNRIESELSIDELRILVEIAMERCQGQMATQTDSQAVAPSPGDDQQQAWGYMSSWFPGWAQWYTSPQGQTVQEDIRKQVSQEIEPVIDEEEILALVVDSAADNTLLRRDLVFARLDFCLKKGSVTLLQAPSDAERLKVKPILEISCSAISLGMELRPRFSSNLLSISLGALRIQDRTTEDTIFPCLLAPQCTEGSQGIPRQFGVYSRAGPSSYLQQTVPKPSSDDPLFNLVYEQKPLRSQADHRLEVTSRAMVIVYNSTAMHKIAEFFRSPHKSPGLRSQPSETQLTQLAALARTRYEQLKTQTQAEIRQTLDQLLEGESQGRSAVWDVRLDISAPQFLVPQNFTDKSATMVVFDFGHLSFSNHKDKPDEQKDNIESDIDEEDFVTPLSTPAATPPNEPVTLERFVSVQQELSAEDLSEQALHEKLYERYKVGFSDLQVMVVKGRDNWRHAHSKGTSHMHVIDRFSISLRMERRLVYTSDPQWPNVTLAGNLPKLGLHVSEQKVHALLACMKALGGDEPSTPSPDLDPIDLPSDMSTASTLQATLDLSRSPSKVEKTGSEVMREILEESRLLLTEFSVDSMSVDVQSRSRSVAELQVSSVQACITKRPYDTSMTLTVHSLLLVDALQTFGPDFELLIASHKDLCMDVHGGSLVDSDHASSPRNSQDATSTQAPDRAASPVTTTNRTTSPPPGSLGTSPPNLTSDSPFDLSTSALSDTDALITMEFTQINPDCPTLVNGNGGPRQIASLQFNTLDVIANPETVMELLGFFQRVVPKDRAADTKPIPEEDVWSEDSAPQSDLLSSKTQITADFNRLNILVLRAVPAGLKNVGYKVATATMSGAHVMTTLGGEKEMEVEGSLDGLQFLDLTPEGSRHKKVFTMGHDPTSLEASLPDRGQEAMLENASFITACGSSVFQDFTTNKPKALHFTLTPSTPQPLNPPLSTSTPGPSALPEHLPADNGSLRLQLRLASACYTHSPRLLQDLSLCADQFTQYTATWANSLRSAASEMALSFVKKSDPLSMSVGPTGLWDSSRRLSRTGSYRGLNRADSLQQINRDHRPGLLKFESLDLLEDLIGEAETPARRLELDIVLQTPIVVLPRSQQSQDKMVAHLGQISIRNTRSLLPDLSTTAKVDSGAEHFHVEIRDMNMYSFNGEQQNRSRTSSATSINLSSLQEPSTPDCSQYMTDRGTPILHNTTLQLTLVKGTVPRPDTDGVDTSNQAAPTVSDTTLTDEEQNPCLKVSGKLVSPLKLVLSKSVYEQVMETVDNLTANGTSGSPGETRPEENTQAEVVEEEGEGKPPTSVSALKLEEPFFKRDRMASAAENSEDEDPPMVVHGSFDMPELTVQLSGDLSEGEQGLVDLSFQNLKATYVKDNPHTTSIKISLRGLLMEDLLQPTDSKHRQLMVSYPKRRTKTQSVSRGQPVYISTSLPTHPHLLEHVHMPSSLPATLDSNLREYVEVPSYPATPPPSPQRMRSQEDVTEEETEESLVYINILLVDKNSPEFATKYNRVNRFVDVDFSCLDTTINLQTWVVLLDFFGIGSPKEPAPSPPAAGPGEPEMAEGSAASSPDAPEQVNTEVEVKVRSLSLLLNKPEYELAKANVAQLSARVSLVDGNMAVTGNLGSMSVLDLTPHGALYRERFVTSGKEALDFNIFRYGLPDPHLQRDYDIRVRLRMSSVRYVLTQRFQAETVAFCQHFKHLQELLGTMRAATSGQTVNEAPGHAARILMDISAGAPVILFPESSRSSNILVMNLGHLTVFNRFLFAGDRGTIEGDKQKDAAHQPSESPSHNAQQGSAVVYTLQDGLLGTLSPPEVSPAHKCLLDCMEVELLQMDLYSAERVDWYRSGTDAEDTLVFPSFIVERKGGHPLQERCVLKLRVERNLDGEISHDVPDFNVLGMLSSVYCSLDLNQYQLVRGILHCNLGEPLEEFERPPTATQEPSIQTVLSGNVWTGMSIQIDLVNVSIELLLSHAQQDKPAQSLARFEFIRSKLSYESFSDQSKDVDLVSHAIVAHDTRFKDQPANLRPNVFEQVLEPSLQYHQQGALQMELHYRSTKDFTRFTILLNNMRLMVIFDWLSAVKDFLLTDHQEAQGDSEEQHTTDDFNPPSPQPPQPVSVTQGVVTKRGPPPKPEPSMTEIKLNVTQTEFVVVESTASWDTNAIIIKSTAVLTYRPQMIARPVSCSLQSLEVFSCQLGNEQDTALSIIDPLTVNIELKPSANQPQTAGLLDATSLPDMPPMLEVVFQTLNIRVSYHDIRLFLAILNSLPKQTSSTANHNGAPADTQQKAVVVKGAVPAVSRGAGRGDGGRDSRQVKGPMDEIDMVQKLQELGFAADDCRQALQQFDMVQKLQELGFAADDCRQALQQFDMVQKLQELGFAADDCRQALQQFDMVQKLQELGFAADDCRQALQQFDMVQKLQELGFAADDCRQALQQFDMVQKLQELGFAADDCRQALQQFDMVQKLQELGFAADDCRQALQQFDMVQKLQELGFAADDCRQALQQFDMVQKLQELGFAADDCRQALQQCENRLNMAANIDMVQKLQELGFAADDCRQALQQCENRLNMAANIDMVQKLQELGFAADDCRQALQQCENRLNMAAAWLLENAEPVPQKRGTVSGDRQEGGMRLSGIMVTANCACLCLIDDCKDSDVPLAEVALHELMFVQYLEGLVKGSLNCALTVDYYNRELSGWEPLVEPWKSQFGLTKQPESDVQPSALQIRITAEDRLNLNITSSFLDQYTSTQKNWTEDYLNGQTVSGAAPVRRRSPFVPYLLRNHTGCQLSFATQTTSSSRAETLGSHGRQSSDKDSLLSDWHQVMPGEDVPFEFEGRGKLRHRHTHELRVHQLVVQVEGWHQVSPVSVDRVGVYFRDAQPLRAKAETIFHDLPPARIVFAVTMVEGSAQKVVTVRSALVIKSMLEVPTELKLDNPSVPDGPIQLPVLEPNSSLSVPLPLVSWRLYARPRDWGVQFCKKPLEWMKVLKGGERLDSMRECSAGDEGGTYRFCVSVRREHFPPDVAGLVQPGPGASQRNVDIVRRPGHVIRLLPPVVLTNLLPVELSFYLKGTDIRGTVKAGKSSSLYNVDTTQTLELGVLLESFTECRELVIPLSGMSTIDHKVKLRLFDTRNRPLHLYVRLKANPGGTLRILISAPYWLINKTGLPLIFKQEGMRGEAAGQFDEHELARSLAPLLFSYTDKENPDMCTMRLGTAVHTDGMSSWCQRLSLEGGTGVRQLYVVRHGGHPSIVYNIGVDIRRGRGRYHATRIVTFAPRYILDNRTEHKLAFAQRHLARGMHTSNPEGYLSALPKANVLFHWPRVDLDMLLCVRIMDMPDCCWSGGFSIERIGSFHVNMRGNNCRCIFLHAEIVQHGATFCVVFTDPTGLPPPYRIDNLAEVPIVFWQKDSVDDSLRTEMKPHTSMAYARDELILPSVLVCQVKGGSYAYYNMNRFGDGDQLCYENFIYIAFTETFRSQQDADQWADKGAMASRELVLDVPSDSGNAVVLRKKEPGKRSQLWRMTSAGLLRHEGSSPPRHPGSSTAPSKAMDGLVLDITDIAANPLKFITLCLRKPDQRRKATQTWNFTEEGRLCCLHTGLCVQAKFPGLGTAFKDGRLCCLLGGLCVQAKDGVVGLRHSAAAVLGPVGITQPGYIPPGQRVTRQKVQPGSGVLACRIMSDGPTRVLQIADINQKRLQQSTVEDWIVIQDQTKSQPLATSAPQPPPSDPSSRDLELEVMLKGGLGISLVNRTPEELAFISLCGISVSYSATASRESLIATVNKIQVDNQLSGSCWPVMLYMSQCGLKAERERPAVHMAVEKEPSTRQDTEIYKHLMLHVSPLVLQLEESGLLKLLQFFGFGTSAAEMESVDVAEFDSWRNHTAATTAKRYYFETLKLHPTEMKLSVNRGAKLPPDLKALKARLGLTLISFQEATVDLDAFTCLHAFETRQFLIDCIYSHYIEELKGQAAKILGSVDFLGNPIGLFNDVTDGLSGLVQHGNVSGLFRNVTHGLSNSAAKMTSALSDGLGNIALDSQHQQTRTQIRQHGGSGSEHIVAGLKGLGFGIVGGLTSLVTQTAEGAVKGGVEGFFSGLGKGIVGTVTRPATGLLDFASGTALAVRDTAASDDASRLLPRRVRLPRCCSGPGGTLPRYTDFHSQGQDYLYRLNDMNTREMFISLEQLRHSDRDFLQGLVSSEAVYFLGRGGPDPEAIILQVNYSDLFHCIAIKRIADQKAEERHYVEVTMKADNLAGVPTPSQNPQKRPVVRCDSKEIAEKVVKQIMYAKSLYDEHRLTLPPSKEEDPLDWDY</sequence>
<feature type="coiled-coil region" evidence="4">
    <location>
        <begin position="99"/>
        <end position="129"/>
    </location>
</feature>
<feature type="compositionally biased region" description="Polar residues" evidence="5">
    <location>
        <begin position="1086"/>
        <end position="1095"/>
    </location>
</feature>
<feature type="region of interest" description="Disordered" evidence="5">
    <location>
        <begin position="1929"/>
        <end position="1960"/>
    </location>
</feature>
<feature type="region of interest" description="Disordered" evidence="5">
    <location>
        <begin position="1845"/>
        <end position="1868"/>
    </location>
</feature>
<feature type="compositionally biased region" description="Polar residues" evidence="5">
    <location>
        <begin position="2167"/>
        <end position="2177"/>
    </location>
</feature>
<proteinExistence type="inferred from homology"/>
<dbReference type="InterPro" id="IPR009543">
    <property type="entry name" value="VPS13_VAB"/>
</dbReference>
<keyword evidence="2" id="KW-0813">Transport</keyword>
<evidence type="ECO:0000256" key="5">
    <source>
        <dbReference type="SAM" id="MobiDB-lite"/>
    </source>
</evidence>
<feature type="region of interest" description="Disordered" evidence="5">
    <location>
        <begin position="1591"/>
        <end position="1618"/>
    </location>
</feature>
<feature type="region of interest" description="Disordered" evidence="5">
    <location>
        <begin position="1040"/>
        <end position="1095"/>
    </location>
</feature>
<dbReference type="OrthoDB" id="272810at2759"/>
<feature type="domain" description="UBA" evidence="6">
    <location>
        <begin position="2948"/>
        <end position="2988"/>
    </location>
</feature>
<dbReference type="GO" id="GO:0006869">
    <property type="term" value="P:lipid transport"/>
    <property type="evidence" value="ECO:0007669"/>
    <property type="project" value="UniProtKB-KW"/>
</dbReference>
<dbReference type="InterPro" id="IPR056747">
    <property type="entry name" value="VPS13-like_M"/>
</dbReference>
<evidence type="ECO:0000256" key="3">
    <source>
        <dbReference type="ARBA" id="ARBA00023055"/>
    </source>
</evidence>
<feature type="region of interest" description="Disordered" evidence="5">
    <location>
        <begin position="4083"/>
        <end position="4102"/>
    </location>
</feature>
<protein>
    <submittedName>
        <fullName evidence="7">VPS13D protein</fullName>
    </submittedName>
</protein>
<dbReference type="PROSITE" id="PS50030">
    <property type="entry name" value="UBA"/>
    <property type="match status" value="2"/>
</dbReference>
<keyword evidence="3" id="KW-0445">Lipid transport</keyword>
<feature type="region of interest" description="Disordered" evidence="5">
    <location>
        <begin position="2157"/>
        <end position="2177"/>
    </location>
</feature>
<keyword evidence="8" id="KW-1185">Reference proteome</keyword>